<sequence>MAALSRVDVPEEKRTDFYLYLDEFQNFTTESISTILAEARKYKLCLTIAHQFIGQLEDKIKNAVFGNVGSMTCFRIGAEDAEFIVKQYEPVFSQQDLINIDNFNAYSKLLIDGQTSRSFNILTYPPRKGDPGVAEMAKEFSRAKYGRDKAMVDKEILERSKIDKEGSEEAIFPSEPVK</sequence>
<accession>X1V6T2</accession>
<dbReference type="AlphaFoldDB" id="X1V6T2"/>
<proteinExistence type="predicted"/>
<comment type="caution">
    <text evidence="2">The sequence shown here is derived from an EMBL/GenBank/DDBJ whole genome shotgun (WGS) entry which is preliminary data.</text>
</comment>
<feature type="domain" description="TraD/TraG TraM recognition site" evidence="1">
    <location>
        <begin position="17"/>
        <end position="72"/>
    </location>
</feature>
<evidence type="ECO:0000313" key="2">
    <source>
        <dbReference type="EMBL" id="GAJ00540.1"/>
    </source>
</evidence>
<protein>
    <recommendedName>
        <fullName evidence="1">TraD/TraG TraM recognition site domain-containing protein</fullName>
    </recommendedName>
</protein>
<gene>
    <name evidence="2" type="ORF">S12H4_27862</name>
</gene>
<dbReference type="InterPro" id="IPR032689">
    <property type="entry name" value="TraG-D_C"/>
</dbReference>
<dbReference type="InterPro" id="IPR027417">
    <property type="entry name" value="P-loop_NTPase"/>
</dbReference>
<dbReference type="EMBL" id="BARW01015937">
    <property type="protein sequence ID" value="GAJ00540.1"/>
    <property type="molecule type" value="Genomic_DNA"/>
</dbReference>
<dbReference type="Gene3D" id="3.40.50.300">
    <property type="entry name" value="P-loop containing nucleotide triphosphate hydrolases"/>
    <property type="match status" value="1"/>
</dbReference>
<reference evidence="2" key="1">
    <citation type="journal article" date="2014" name="Front. Microbiol.">
        <title>High frequency of phylogenetically diverse reductive dehalogenase-homologous genes in deep subseafloor sedimentary metagenomes.</title>
        <authorList>
            <person name="Kawai M."/>
            <person name="Futagami T."/>
            <person name="Toyoda A."/>
            <person name="Takaki Y."/>
            <person name="Nishi S."/>
            <person name="Hori S."/>
            <person name="Arai W."/>
            <person name="Tsubouchi T."/>
            <person name="Morono Y."/>
            <person name="Uchiyama I."/>
            <person name="Ito T."/>
            <person name="Fujiyama A."/>
            <person name="Inagaki F."/>
            <person name="Takami H."/>
        </authorList>
    </citation>
    <scope>NUCLEOTIDE SEQUENCE</scope>
    <source>
        <strain evidence="2">Expedition CK06-06</strain>
    </source>
</reference>
<organism evidence="2">
    <name type="scientific">marine sediment metagenome</name>
    <dbReference type="NCBI Taxonomy" id="412755"/>
    <lineage>
        <taxon>unclassified sequences</taxon>
        <taxon>metagenomes</taxon>
        <taxon>ecological metagenomes</taxon>
    </lineage>
</organism>
<dbReference type="SUPFAM" id="SSF52540">
    <property type="entry name" value="P-loop containing nucleoside triphosphate hydrolases"/>
    <property type="match status" value="1"/>
</dbReference>
<dbReference type="CDD" id="cd01127">
    <property type="entry name" value="TrwB_TraG_TraD_VirD4"/>
    <property type="match status" value="1"/>
</dbReference>
<evidence type="ECO:0000259" key="1">
    <source>
        <dbReference type="Pfam" id="PF12696"/>
    </source>
</evidence>
<dbReference type="Pfam" id="PF12696">
    <property type="entry name" value="TraG-D_C"/>
    <property type="match status" value="1"/>
</dbReference>
<name>X1V6T2_9ZZZZ</name>